<reference evidence="2" key="1">
    <citation type="submission" date="2020-02" db="EMBL/GenBank/DDBJ databases">
        <authorList>
            <person name="Meier V. D."/>
        </authorList>
    </citation>
    <scope>NUCLEOTIDE SEQUENCE</scope>
    <source>
        <strain evidence="2">AVDCRST_MAG16</strain>
    </source>
</reference>
<dbReference type="AlphaFoldDB" id="A0A6J4MFA8"/>
<evidence type="ECO:0000313" key="2">
    <source>
        <dbReference type="EMBL" id="CAA9358156.1"/>
    </source>
</evidence>
<dbReference type="EMBL" id="CADCUE010000268">
    <property type="protein sequence ID" value="CAA9358156.1"/>
    <property type="molecule type" value="Genomic_DNA"/>
</dbReference>
<feature type="non-terminal residue" evidence="2">
    <location>
        <position position="1"/>
    </location>
</feature>
<name>A0A6J4MFA8_9ACTN</name>
<gene>
    <name evidence="2" type="ORF">AVDCRST_MAG16-2835</name>
</gene>
<sequence length="130" mass="14486">AGTRWHPVPGPRRHVELGRAPRHRRPHLLLPVRARARHGARPGVAGQLQPDHGHLQDPAGQPDGDRPGGGRAVPLPQRPARHRHRLLGQGHALPEADDVGGARRVRRRHGPVRLPDDRPHLRRAVREHLV</sequence>
<evidence type="ECO:0000256" key="1">
    <source>
        <dbReference type="SAM" id="MobiDB-lite"/>
    </source>
</evidence>
<feature type="region of interest" description="Disordered" evidence="1">
    <location>
        <begin position="1"/>
        <end position="117"/>
    </location>
</feature>
<organism evidence="2">
    <name type="scientific">uncultured Frankineae bacterium</name>
    <dbReference type="NCBI Taxonomy" id="437475"/>
    <lineage>
        <taxon>Bacteria</taxon>
        <taxon>Bacillati</taxon>
        <taxon>Actinomycetota</taxon>
        <taxon>Actinomycetes</taxon>
        <taxon>Frankiales</taxon>
        <taxon>environmental samples</taxon>
    </lineage>
</organism>
<accession>A0A6J4MFA8</accession>
<protein>
    <submittedName>
        <fullName evidence="2">Succinate dehydrogenase cytochrome b-556 subunit</fullName>
    </submittedName>
</protein>
<proteinExistence type="predicted"/>
<feature type="non-terminal residue" evidence="2">
    <location>
        <position position="130"/>
    </location>
</feature>